<feature type="compositionally biased region" description="Basic and acidic residues" evidence="1">
    <location>
        <begin position="1032"/>
        <end position="1046"/>
    </location>
</feature>
<feature type="compositionally biased region" description="Polar residues" evidence="1">
    <location>
        <begin position="1047"/>
        <end position="1059"/>
    </location>
</feature>
<evidence type="ECO:0000313" key="2">
    <source>
        <dbReference type="EMBL" id="ORX40941.1"/>
    </source>
</evidence>
<accession>A0A1Y1USE3</accession>
<evidence type="ECO:0000313" key="3">
    <source>
        <dbReference type="Proteomes" id="UP000193218"/>
    </source>
</evidence>
<feature type="compositionally biased region" description="Low complexity" evidence="1">
    <location>
        <begin position="748"/>
        <end position="760"/>
    </location>
</feature>
<dbReference type="GeneID" id="33559537"/>
<feature type="compositionally biased region" description="Polar residues" evidence="1">
    <location>
        <begin position="316"/>
        <end position="328"/>
    </location>
</feature>
<feature type="compositionally biased region" description="Polar residues" evidence="1">
    <location>
        <begin position="761"/>
        <end position="773"/>
    </location>
</feature>
<feature type="compositionally biased region" description="Low complexity" evidence="1">
    <location>
        <begin position="825"/>
        <end position="840"/>
    </location>
</feature>
<feature type="compositionally biased region" description="Low complexity" evidence="1">
    <location>
        <begin position="597"/>
        <end position="612"/>
    </location>
</feature>
<evidence type="ECO:0000256" key="1">
    <source>
        <dbReference type="SAM" id="MobiDB-lite"/>
    </source>
</evidence>
<gene>
    <name evidence="2" type="ORF">BD324DRAFT_647844</name>
</gene>
<sequence length="1088" mass="118076">MSSATIQPYLVEFLRNPTTPFQAAVDALEEWILQRRSKGATLFEVSVGIAELEAKKTPPYVCRAFDRARYVTNVPQASDLTPPTGPFPLARSQSVQTILHHLLSKPTPTLQHSREVILEFVLPKETKLRDKKPGRGGKGTLGREGFEEISKRLTEVEDGLRGLSAASPRRAAFARLDGSTEADNTSPSDLDEARTMGLTLILSLRLSLSYFTLQDLATQLLLLATSDAERALVQHIRRRVQGEGRFGVGKELDFLESLTIPQRPSLGPVFRSAKARTHLPAVIRYPVALPAPSKSACIKQLSAFSKDVEGGFLSNAATASSPFGSPTTDPRLRPNTHSPASRAPSLSPKTPLSAVPATPPPWMQNSPIKPPHPDPEPMKHYALELVSEYLTREKREYMLRSKWAKSGRDQLGKDLGDIESALCMCSKTATTPQAPILMPVFLQLRRTFTLPPSPLPSSIVEPFLDLLPAPPDPDEEPFREPTVQTTTVALYQNPRLEDDAAIQVLEEFLDSEKEMVEAAGANESQRVEWCVKQIENVKKRFPDGSYDMVFEAMIERMTNPQIKATSSQSDLQTQSLLSVSAAHRRTRSGSLLPPSAETGTSSTEHTPTPTSGARVSHSRSLSMPMRKSTYMQRKDSSSSSDGSSEEAGVPAMPNKVLVAKRQAPEPIITSLDPADTAQGNLASNAGLAINMSNPKHLSNGSGIHLSSASGAGTSRHNSLDRPHSGGGWWDVVSAVSPQNMAPWHENPRSTTVRRMSRTSSDMPTSPTFGQNLTLPPGAEPPAVQDLSMSYADLIDLGNLSRPSSGSSPMRAEGSIQQSTIRLVDSSSPSRPSLSTSPKSPADSPNRMRLPFASSPQRTGTSPSRIQGFFKPNHSRNSSRSRFTQSVDVEELDDEQDDERKESFAAGLINFSRPTLRNESSSESKASSPSVHQSLGVPNGDVGDPGQKQEFLGTPDMTPGPVANYATPTFARQDHTTPGHSPSRRTPTASTTTPSADTPSSAGSTPTGGLMPGNKPKLFARSMTLTLATRGLKNRDRNKENERDDPSASRTSLGMMTGTSSRKEKISNKPKNWNRDMVADIMGPPAERR</sequence>
<feature type="region of interest" description="Disordered" evidence="1">
    <location>
        <begin position="580"/>
        <end position="651"/>
    </location>
</feature>
<dbReference type="RefSeq" id="XP_021874620.1">
    <property type="nucleotide sequence ID" value="XM_022017728.1"/>
</dbReference>
<feature type="region of interest" description="Disordered" evidence="1">
    <location>
        <begin position="799"/>
        <end position="899"/>
    </location>
</feature>
<dbReference type="Proteomes" id="UP000193218">
    <property type="component" value="Unassembled WGS sequence"/>
</dbReference>
<comment type="caution">
    <text evidence="2">The sequence shown here is derived from an EMBL/GenBank/DDBJ whole genome shotgun (WGS) entry which is preliminary data.</text>
</comment>
<dbReference type="InParanoid" id="A0A1Y1USE3"/>
<name>A0A1Y1USE3_9TREE</name>
<feature type="compositionally biased region" description="Acidic residues" evidence="1">
    <location>
        <begin position="887"/>
        <end position="896"/>
    </location>
</feature>
<dbReference type="AlphaFoldDB" id="A0A1Y1USE3"/>
<feature type="compositionally biased region" description="Polar residues" evidence="1">
    <location>
        <begin position="700"/>
        <end position="716"/>
    </location>
</feature>
<feature type="region of interest" description="Disordered" evidence="1">
    <location>
        <begin position="911"/>
        <end position="1088"/>
    </location>
</feature>
<dbReference type="OrthoDB" id="2587749at2759"/>
<feature type="region of interest" description="Disordered" evidence="1">
    <location>
        <begin position="700"/>
        <end position="723"/>
    </location>
</feature>
<feature type="region of interest" description="Disordered" evidence="1">
    <location>
        <begin position="739"/>
        <end position="783"/>
    </location>
</feature>
<protein>
    <submittedName>
        <fullName evidence="2">Uncharacterized protein</fullName>
    </submittedName>
</protein>
<feature type="compositionally biased region" description="Low complexity" evidence="1">
    <location>
        <begin position="983"/>
        <end position="1008"/>
    </location>
</feature>
<feature type="compositionally biased region" description="Low complexity" evidence="1">
    <location>
        <begin position="920"/>
        <end position="929"/>
    </location>
</feature>
<organism evidence="2 3">
    <name type="scientific">Kockovaella imperatae</name>
    <dbReference type="NCBI Taxonomy" id="4999"/>
    <lineage>
        <taxon>Eukaryota</taxon>
        <taxon>Fungi</taxon>
        <taxon>Dikarya</taxon>
        <taxon>Basidiomycota</taxon>
        <taxon>Agaricomycotina</taxon>
        <taxon>Tremellomycetes</taxon>
        <taxon>Tremellales</taxon>
        <taxon>Cuniculitremaceae</taxon>
        <taxon>Kockovaella</taxon>
    </lineage>
</organism>
<feature type="compositionally biased region" description="Polar residues" evidence="1">
    <location>
        <begin position="853"/>
        <end position="864"/>
    </location>
</feature>
<proteinExistence type="predicted"/>
<feature type="region of interest" description="Disordered" evidence="1">
    <location>
        <begin position="316"/>
        <end position="372"/>
    </location>
</feature>
<keyword evidence="3" id="KW-1185">Reference proteome</keyword>
<dbReference type="EMBL" id="NBSH01000001">
    <property type="protein sequence ID" value="ORX40941.1"/>
    <property type="molecule type" value="Genomic_DNA"/>
</dbReference>
<reference evidence="2 3" key="1">
    <citation type="submission" date="2017-03" db="EMBL/GenBank/DDBJ databases">
        <title>Widespread Adenine N6-methylation of Active Genes in Fungi.</title>
        <authorList>
            <consortium name="DOE Joint Genome Institute"/>
            <person name="Mondo S.J."/>
            <person name="Dannebaum R.O."/>
            <person name="Kuo R.C."/>
            <person name="Louie K.B."/>
            <person name="Bewick A.J."/>
            <person name="Labutti K."/>
            <person name="Haridas S."/>
            <person name="Kuo A."/>
            <person name="Salamov A."/>
            <person name="Ahrendt S.R."/>
            <person name="Lau R."/>
            <person name="Bowen B.P."/>
            <person name="Lipzen A."/>
            <person name="Sullivan W."/>
            <person name="Andreopoulos W.B."/>
            <person name="Clum A."/>
            <person name="Lindquist E."/>
            <person name="Daum C."/>
            <person name="Northen T.R."/>
            <person name="Ramamoorthy G."/>
            <person name="Schmitz R.J."/>
            <person name="Gryganskyi A."/>
            <person name="Culley D."/>
            <person name="Magnuson J."/>
            <person name="James T.Y."/>
            <person name="O'Malley M.A."/>
            <person name="Stajich J.E."/>
            <person name="Spatafora J.W."/>
            <person name="Visel A."/>
            <person name="Grigoriev I.V."/>
        </authorList>
    </citation>
    <scope>NUCLEOTIDE SEQUENCE [LARGE SCALE GENOMIC DNA]</scope>
    <source>
        <strain evidence="2 3">NRRL Y-17943</strain>
    </source>
</reference>
<feature type="compositionally biased region" description="Basic and acidic residues" evidence="1">
    <location>
        <begin position="1060"/>
        <end position="1077"/>
    </location>
</feature>